<dbReference type="SUPFAM" id="SSF53850">
    <property type="entry name" value="Periplasmic binding protein-like II"/>
    <property type="match status" value="1"/>
</dbReference>
<evidence type="ECO:0000313" key="6">
    <source>
        <dbReference type="EMBL" id="UYM16455.1"/>
    </source>
</evidence>
<evidence type="ECO:0000259" key="5">
    <source>
        <dbReference type="PROSITE" id="PS50931"/>
    </source>
</evidence>
<comment type="similarity">
    <text evidence="1">Belongs to the LysR transcriptional regulatory family.</text>
</comment>
<dbReference type="PROSITE" id="PS50931">
    <property type="entry name" value="HTH_LYSR"/>
    <property type="match status" value="1"/>
</dbReference>
<dbReference type="Pfam" id="PF03466">
    <property type="entry name" value="LysR_substrate"/>
    <property type="match status" value="1"/>
</dbReference>
<sequence>MDIPSLTAFLTVAECGSFSLAAKQLHLTQPAVSKRIASLEQQLGTSLFDRKNTTGSRRTHLNEAGRTLLPKASQMLELMKDTRQQINNLKTQIKGPLSLATSHHIGLRRLPNILKHFASTYPDVTLDIKFVDSEAAYELLHRGEVELGLITLAPVNPDNILSRKLWNDPLVFMASREHPLAQIKETVSPKALSQHQAVLPGVRTFTYRLVQNLFDQQGLTLQTAMSSNYLETIRMLTAIGIAWSILPKSMLEDDLTELKTGFQPPVRELGYIRHEYRTLSNAARAFLELLDNTQSEVTITETLS</sequence>
<dbReference type="PRINTS" id="PR00039">
    <property type="entry name" value="HTHLYSR"/>
</dbReference>
<dbReference type="EMBL" id="CP103300">
    <property type="protein sequence ID" value="UYM16455.1"/>
    <property type="molecule type" value="Genomic_DNA"/>
</dbReference>
<evidence type="ECO:0000256" key="2">
    <source>
        <dbReference type="ARBA" id="ARBA00023015"/>
    </source>
</evidence>
<gene>
    <name evidence="6" type="ORF">NX720_00530</name>
</gene>
<proteinExistence type="inferred from homology"/>
<protein>
    <submittedName>
        <fullName evidence="6">LysR family transcriptional regulator</fullName>
    </submittedName>
</protein>
<dbReference type="CDD" id="cd05466">
    <property type="entry name" value="PBP2_LTTR_substrate"/>
    <property type="match status" value="1"/>
</dbReference>
<dbReference type="PANTHER" id="PTHR30126">
    <property type="entry name" value="HTH-TYPE TRANSCRIPTIONAL REGULATOR"/>
    <property type="match status" value="1"/>
</dbReference>
<evidence type="ECO:0000256" key="1">
    <source>
        <dbReference type="ARBA" id="ARBA00009437"/>
    </source>
</evidence>
<dbReference type="Gene3D" id="1.10.10.10">
    <property type="entry name" value="Winged helix-like DNA-binding domain superfamily/Winged helix DNA-binding domain"/>
    <property type="match status" value="1"/>
</dbReference>
<dbReference type="SUPFAM" id="SSF46785">
    <property type="entry name" value="Winged helix' DNA-binding domain"/>
    <property type="match status" value="1"/>
</dbReference>
<evidence type="ECO:0000256" key="4">
    <source>
        <dbReference type="ARBA" id="ARBA00023163"/>
    </source>
</evidence>
<feature type="domain" description="HTH lysR-type" evidence="5">
    <location>
        <begin position="1"/>
        <end position="59"/>
    </location>
</feature>
<reference evidence="6" key="1">
    <citation type="submission" date="2022-10" db="EMBL/GenBank/DDBJ databases">
        <title>Completed Genome Sequence of two octocoral isolated bacterium, Endozoicomonas euniceicola EF212T and Endozoicomonas gorgoniicola PS125T.</title>
        <authorList>
            <person name="Chiou Y.-J."/>
            <person name="Chen Y.-H."/>
        </authorList>
    </citation>
    <scope>NUCLEOTIDE SEQUENCE</scope>
    <source>
        <strain evidence="6">EF212</strain>
    </source>
</reference>
<dbReference type="InterPro" id="IPR036390">
    <property type="entry name" value="WH_DNA-bd_sf"/>
</dbReference>
<dbReference type="InterPro" id="IPR000847">
    <property type="entry name" value="LysR_HTH_N"/>
</dbReference>
<dbReference type="PANTHER" id="PTHR30126:SF81">
    <property type="entry name" value="HTH-TYPE TRANSCRIPTIONAL REGULATOR ILVY"/>
    <property type="match status" value="1"/>
</dbReference>
<keyword evidence="2" id="KW-0805">Transcription regulation</keyword>
<dbReference type="RefSeq" id="WP_262598749.1">
    <property type="nucleotide sequence ID" value="NZ_CP103300.1"/>
</dbReference>
<dbReference type="Pfam" id="PF00126">
    <property type="entry name" value="HTH_1"/>
    <property type="match status" value="1"/>
</dbReference>
<keyword evidence="7" id="KW-1185">Reference proteome</keyword>
<dbReference type="Proteomes" id="UP001163255">
    <property type="component" value="Chromosome"/>
</dbReference>
<organism evidence="6 7">
    <name type="scientific">Endozoicomonas euniceicola</name>
    <dbReference type="NCBI Taxonomy" id="1234143"/>
    <lineage>
        <taxon>Bacteria</taxon>
        <taxon>Pseudomonadati</taxon>
        <taxon>Pseudomonadota</taxon>
        <taxon>Gammaproteobacteria</taxon>
        <taxon>Oceanospirillales</taxon>
        <taxon>Endozoicomonadaceae</taxon>
        <taxon>Endozoicomonas</taxon>
    </lineage>
</organism>
<evidence type="ECO:0000256" key="3">
    <source>
        <dbReference type="ARBA" id="ARBA00023125"/>
    </source>
</evidence>
<evidence type="ECO:0000313" key="7">
    <source>
        <dbReference type="Proteomes" id="UP001163255"/>
    </source>
</evidence>
<dbReference type="Gene3D" id="3.40.190.290">
    <property type="match status" value="1"/>
</dbReference>
<name>A0ABY6GUS6_9GAMM</name>
<keyword evidence="4" id="KW-0804">Transcription</keyword>
<dbReference type="InterPro" id="IPR036388">
    <property type="entry name" value="WH-like_DNA-bd_sf"/>
</dbReference>
<dbReference type="InterPro" id="IPR005119">
    <property type="entry name" value="LysR_subst-bd"/>
</dbReference>
<keyword evidence="3" id="KW-0238">DNA-binding</keyword>
<accession>A0ABY6GUS6</accession>